<sequence>MAGETLESAFVIAQIAKALPGLEARGLLRPGELPLTRWLCGAITGQATRGVDFSKLFEDDLKI</sequence>
<name>A0A645G2W5_9ZZZZ</name>
<evidence type="ECO:0000313" key="1">
    <source>
        <dbReference type="EMBL" id="MPN21198.1"/>
    </source>
</evidence>
<dbReference type="AlphaFoldDB" id="A0A645G2W5"/>
<dbReference type="EMBL" id="VSSQ01069123">
    <property type="protein sequence ID" value="MPN21198.1"/>
    <property type="molecule type" value="Genomic_DNA"/>
</dbReference>
<protein>
    <submittedName>
        <fullName evidence="1">Uncharacterized protein</fullName>
    </submittedName>
</protein>
<comment type="caution">
    <text evidence="1">The sequence shown here is derived from an EMBL/GenBank/DDBJ whole genome shotgun (WGS) entry which is preliminary data.</text>
</comment>
<gene>
    <name evidence="1" type="ORF">SDC9_168577</name>
</gene>
<organism evidence="1">
    <name type="scientific">bioreactor metagenome</name>
    <dbReference type="NCBI Taxonomy" id="1076179"/>
    <lineage>
        <taxon>unclassified sequences</taxon>
        <taxon>metagenomes</taxon>
        <taxon>ecological metagenomes</taxon>
    </lineage>
</organism>
<reference evidence="1" key="1">
    <citation type="submission" date="2019-08" db="EMBL/GenBank/DDBJ databases">
        <authorList>
            <person name="Kucharzyk K."/>
            <person name="Murdoch R.W."/>
            <person name="Higgins S."/>
            <person name="Loffler F."/>
        </authorList>
    </citation>
    <scope>NUCLEOTIDE SEQUENCE</scope>
</reference>
<accession>A0A645G2W5</accession>
<proteinExistence type="predicted"/>